<protein>
    <recommendedName>
        <fullName evidence="5">RRM domain-containing protein</fullName>
    </recommendedName>
</protein>
<dbReference type="PANTHER" id="PTHR24012">
    <property type="entry name" value="RNA BINDING PROTEIN"/>
    <property type="match status" value="1"/>
</dbReference>
<keyword evidence="1" id="KW-0677">Repeat</keyword>
<proteinExistence type="predicted"/>
<evidence type="ECO:0000313" key="6">
    <source>
        <dbReference type="EMBL" id="KAL2088833.1"/>
    </source>
</evidence>
<dbReference type="EMBL" id="JBHFQA010000013">
    <property type="protein sequence ID" value="KAL2088833.1"/>
    <property type="molecule type" value="Genomic_DNA"/>
</dbReference>
<dbReference type="SUPFAM" id="SSF54928">
    <property type="entry name" value="RNA-binding domain, RBD"/>
    <property type="match status" value="1"/>
</dbReference>
<sequence length="153" mass="17934">MPEAASLSQPEDRKLFVGMLGKQQSEEDVRRLFDPFGQIEECTVLRGPDGASKGCAFVKFSSHAEAQAAINSLHGGQTMPYSALSRSEWRECRDGYGEERRGEEWRRWRRWRRGEERERRGEERRGDSKKRREELCGVEEKRKEVERRGEERS</sequence>
<dbReference type="InterPro" id="IPR035979">
    <property type="entry name" value="RBD_domain_sf"/>
</dbReference>
<gene>
    <name evidence="6" type="ORF">ACEWY4_015732</name>
</gene>
<dbReference type="Gene3D" id="3.30.70.330">
    <property type="match status" value="1"/>
</dbReference>
<dbReference type="Proteomes" id="UP001591681">
    <property type="component" value="Unassembled WGS sequence"/>
</dbReference>
<evidence type="ECO:0000256" key="2">
    <source>
        <dbReference type="ARBA" id="ARBA00022884"/>
    </source>
</evidence>
<dbReference type="PROSITE" id="PS50102">
    <property type="entry name" value="RRM"/>
    <property type="match status" value="1"/>
</dbReference>
<dbReference type="SMART" id="SM00360">
    <property type="entry name" value="RRM"/>
    <property type="match status" value="1"/>
</dbReference>
<keyword evidence="7" id="KW-1185">Reference proteome</keyword>
<keyword evidence="2 3" id="KW-0694">RNA-binding</keyword>
<feature type="region of interest" description="Disordered" evidence="4">
    <location>
        <begin position="114"/>
        <end position="153"/>
    </location>
</feature>
<feature type="domain" description="RRM" evidence="5">
    <location>
        <begin position="13"/>
        <end position="75"/>
    </location>
</feature>
<evidence type="ECO:0000259" key="5">
    <source>
        <dbReference type="PROSITE" id="PS50102"/>
    </source>
</evidence>
<name>A0ABD1JQ07_9TELE</name>
<reference evidence="6 7" key="1">
    <citation type="submission" date="2024-09" db="EMBL/GenBank/DDBJ databases">
        <title>A chromosome-level genome assembly of Gray's grenadier anchovy, Coilia grayii.</title>
        <authorList>
            <person name="Fu Z."/>
        </authorList>
    </citation>
    <scope>NUCLEOTIDE SEQUENCE [LARGE SCALE GENOMIC DNA]</scope>
    <source>
        <strain evidence="6">G4</strain>
        <tissue evidence="6">Muscle</tissue>
    </source>
</reference>
<organism evidence="6 7">
    <name type="scientific">Coilia grayii</name>
    <name type="common">Gray's grenadier anchovy</name>
    <dbReference type="NCBI Taxonomy" id="363190"/>
    <lineage>
        <taxon>Eukaryota</taxon>
        <taxon>Metazoa</taxon>
        <taxon>Chordata</taxon>
        <taxon>Craniata</taxon>
        <taxon>Vertebrata</taxon>
        <taxon>Euteleostomi</taxon>
        <taxon>Actinopterygii</taxon>
        <taxon>Neopterygii</taxon>
        <taxon>Teleostei</taxon>
        <taxon>Clupei</taxon>
        <taxon>Clupeiformes</taxon>
        <taxon>Clupeoidei</taxon>
        <taxon>Engraulidae</taxon>
        <taxon>Coilinae</taxon>
        <taxon>Coilia</taxon>
    </lineage>
</organism>
<evidence type="ECO:0000256" key="3">
    <source>
        <dbReference type="PROSITE-ProRule" id="PRU00176"/>
    </source>
</evidence>
<dbReference type="AlphaFoldDB" id="A0ABD1JQ07"/>
<dbReference type="Pfam" id="PF00076">
    <property type="entry name" value="RRM_1"/>
    <property type="match status" value="1"/>
</dbReference>
<dbReference type="InterPro" id="IPR000504">
    <property type="entry name" value="RRM_dom"/>
</dbReference>
<evidence type="ECO:0000313" key="7">
    <source>
        <dbReference type="Proteomes" id="UP001591681"/>
    </source>
</evidence>
<comment type="caution">
    <text evidence="6">The sequence shown here is derived from an EMBL/GenBank/DDBJ whole genome shotgun (WGS) entry which is preliminary data.</text>
</comment>
<dbReference type="InterPro" id="IPR012677">
    <property type="entry name" value="Nucleotide-bd_a/b_plait_sf"/>
</dbReference>
<dbReference type="FunFam" id="3.30.70.330:FF:000198">
    <property type="entry name" value="CUGBP Elav-like family member 6 isoform X3"/>
    <property type="match status" value="1"/>
</dbReference>
<evidence type="ECO:0000256" key="1">
    <source>
        <dbReference type="ARBA" id="ARBA00022737"/>
    </source>
</evidence>
<accession>A0ABD1JQ07</accession>
<evidence type="ECO:0000256" key="4">
    <source>
        <dbReference type="SAM" id="MobiDB-lite"/>
    </source>
</evidence>
<dbReference type="GO" id="GO:0003723">
    <property type="term" value="F:RNA binding"/>
    <property type="evidence" value="ECO:0007669"/>
    <property type="project" value="UniProtKB-UniRule"/>
</dbReference>